<dbReference type="AlphaFoldDB" id="A0A090WEV7"/>
<evidence type="ECO:0000313" key="2">
    <source>
        <dbReference type="EMBL" id="GAL70530.1"/>
    </source>
</evidence>
<evidence type="ECO:0000313" key="4">
    <source>
        <dbReference type="Proteomes" id="UP000029641"/>
    </source>
</evidence>
<dbReference type="EMBL" id="BBNR01000003">
    <property type="protein sequence ID" value="GAL66067.1"/>
    <property type="molecule type" value="Genomic_DNA"/>
</dbReference>
<dbReference type="Proteomes" id="UP000029646">
    <property type="component" value="Unassembled WGS sequence"/>
</dbReference>
<dbReference type="RefSeq" id="WP_042241577.1">
    <property type="nucleotide sequence ID" value="NZ_BBNR01000003.1"/>
</dbReference>
<evidence type="ECO:0000313" key="1">
    <source>
        <dbReference type="EMBL" id="GAL66067.1"/>
    </source>
</evidence>
<dbReference type="eggNOG" id="COG1506">
    <property type="taxonomic scope" value="Bacteria"/>
</dbReference>
<reference evidence="5" key="1">
    <citation type="journal article" date="2014" name="Genome Announc.">
        <title>Draft Genome Sequence of Marine Flavobacterium Jejuia pallidilutea Strain 11shimoA1 and Pigmentation Mutants.</title>
        <authorList>
            <person name="Takatani N."/>
            <person name="Nakanishi M."/>
            <person name="Meirelles P."/>
            <person name="Mino S."/>
            <person name="Suda W."/>
            <person name="Oshima K."/>
            <person name="Hattori M."/>
            <person name="Ohkuma M."/>
            <person name="Hosokawa M."/>
            <person name="Miyashita K."/>
            <person name="Thompson F.L."/>
            <person name="Niwa A."/>
            <person name="Sawabe T."/>
            <person name="Sawabe T."/>
        </authorList>
    </citation>
    <scope>NUCLEOTIDE SEQUENCE [LARGE SCALE GENOMIC DNA]</scope>
    <source>
        <strain evidence="5">JCM 19538</strain>
    </source>
</reference>
<protein>
    <submittedName>
        <fullName evidence="1">Uncharacterized protein</fullName>
    </submittedName>
</protein>
<dbReference type="OrthoDB" id="9764953at2"/>
<name>A0A090WEV7_9FLAO</name>
<evidence type="ECO:0000313" key="3">
    <source>
        <dbReference type="EMBL" id="GAL88110.1"/>
    </source>
</evidence>
<evidence type="ECO:0000313" key="5">
    <source>
        <dbReference type="Proteomes" id="UP000030184"/>
    </source>
</evidence>
<keyword evidence="5" id="KW-1185">Reference proteome</keyword>
<sequence>MYFIVPRTDSNKASVGVVTATGEKGMKAAYANHYLVNGTTFPDVVLFEDAVLEDGVSKVKCAGFFGNDWSVKHGDFEWK</sequence>
<organism evidence="1 4">
    <name type="scientific">Jejuia pallidilutea</name>
    <dbReference type="NCBI Taxonomy" id="504487"/>
    <lineage>
        <taxon>Bacteria</taxon>
        <taxon>Pseudomonadati</taxon>
        <taxon>Bacteroidota</taxon>
        <taxon>Flavobacteriia</taxon>
        <taxon>Flavobacteriales</taxon>
        <taxon>Flavobacteriaceae</taxon>
        <taxon>Jejuia</taxon>
    </lineage>
</organism>
<dbReference type="EMBL" id="BBNY01000001">
    <property type="protein sequence ID" value="GAL88110.1"/>
    <property type="molecule type" value="Genomic_DNA"/>
</dbReference>
<comment type="caution">
    <text evidence="1">The sequence shown here is derived from an EMBL/GenBank/DDBJ whole genome shotgun (WGS) entry which is preliminary data.</text>
</comment>
<gene>
    <name evidence="1" type="ORF">JCM19301_632</name>
    <name evidence="2" type="ORF">JCM19302_1439</name>
    <name evidence="3" type="ORF">JCM19538_2473</name>
</gene>
<dbReference type="Proteomes" id="UP000030184">
    <property type="component" value="Unassembled WGS sequence"/>
</dbReference>
<accession>A0A090WEV7</accession>
<dbReference type="EMBL" id="BBNS01000006">
    <property type="protein sequence ID" value="GAL70530.1"/>
    <property type="molecule type" value="Genomic_DNA"/>
</dbReference>
<dbReference type="STRING" id="504487.JCM19538_2473"/>
<proteinExistence type="predicted"/>
<dbReference type="Proteomes" id="UP000029641">
    <property type="component" value="Unassembled WGS sequence"/>
</dbReference>